<feature type="binding site" evidence="9 13">
    <location>
        <position position="408"/>
    </location>
    <ligand>
        <name>Mn(2+)</name>
        <dbReference type="ChEBI" id="CHEBI:29035"/>
        <label>1</label>
    </ligand>
</feature>
<evidence type="ECO:0000256" key="11">
    <source>
        <dbReference type="PIRSR" id="PIRSR001492-1"/>
    </source>
</evidence>
<dbReference type="Gene3D" id="3.40.1450.10">
    <property type="entry name" value="BPG-independent phosphoglycerate mutase, domain B"/>
    <property type="match status" value="1"/>
</dbReference>
<feature type="binding site" evidence="9 13">
    <location>
        <position position="17"/>
    </location>
    <ligand>
        <name>Mn(2+)</name>
        <dbReference type="ChEBI" id="CHEBI:29035"/>
        <label>2</label>
    </ligand>
</feature>
<comment type="similarity">
    <text evidence="4 9">Belongs to the BPG-independent phosphoglycerate mutase family.</text>
</comment>
<evidence type="ECO:0000259" key="15">
    <source>
        <dbReference type="Pfam" id="PF06415"/>
    </source>
</evidence>
<evidence type="ECO:0000259" key="14">
    <source>
        <dbReference type="Pfam" id="PF01676"/>
    </source>
</evidence>
<organism evidence="16 17">
    <name type="scientific">Candidatus Doudnabacteria bacterium CG10_big_fil_rev_8_21_14_0_10_41_10</name>
    <dbReference type="NCBI Taxonomy" id="1974551"/>
    <lineage>
        <taxon>Bacteria</taxon>
        <taxon>Candidatus Doudnaibacteriota</taxon>
    </lineage>
</organism>
<dbReference type="PIRSF" id="PIRSF001492">
    <property type="entry name" value="IPGAM"/>
    <property type="match status" value="1"/>
</dbReference>
<keyword evidence="8 9" id="KW-0413">Isomerase</keyword>
<evidence type="ECO:0000313" key="16">
    <source>
        <dbReference type="EMBL" id="PIR97366.1"/>
    </source>
</evidence>
<dbReference type="NCBIfam" id="TIGR01307">
    <property type="entry name" value="pgm_bpd_ind"/>
    <property type="match status" value="1"/>
</dbReference>
<comment type="pathway">
    <text evidence="3 9">Carbohydrate degradation; glycolysis; pyruvate from D-glyceraldehyde 3-phosphate: step 3/5.</text>
</comment>
<comment type="caution">
    <text evidence="16">The sequence shown here is derived from an EMBL/GenBank/DDBJ whole genome shotgun (WGS) entry which is preliminary data.</text>
</comment>
<comment type="subunit">
    <text evidence="9">Monomer.</text>
</comment>
<dbReference type="Gene3D" id="3.40.720.10">
    <property type="entry name" value="Alkaline Phosphatase, subunit A"/>
    <property type="match status" value="1"/>
</dbReference>
<keyword evidence="6 9" id="KW-0324">Glycolysis</keyword>
<dbReference type="CDD" id="cd16010">
    <property type="entry name" value="iPGM"/>
    <property type="match status" value="1"/>
</dbReference>
<sequence length="542" mass="59327">MDNQNPQFKKVLLVILDGFGVASDSFANAITHAGMKNFGLFVNYYPSLTLQAAGPNVGLGWDDPGNSEVGHTCLGAGRIILQDMPRIDQSIADGIFYQNPAFLKAIEHVKKNQSALHLIGLIGDGLVHASQLHLYSLLTLASESGVDKVFIHAFTDGRDTAPNKALEDMKAIEKKILDVGIGKVATVIGRFYAMDRAEHWDLTESAYKAMVIGEGEIAEGPLSAIEQNYEKNIFDETIPPTVIEREGKDPVTIKSNDAVIMWNYRPDRAIQITKALVAPQSVPFANKYPPLSNLLFVAMTQYSQGLPVVTAFEKQPVPNTLAEILSKNGKKQYHISESEKYAHVTYFFNNGKQTPNAGEEWKILSSSSSYKERYQNVPQMSAPELTVALLEKLDEPIDVYVVNYANPDMVAHTGNFEASKKALLAIDDLLGDLANKALEKKDLLMLITSDHGNIEEVKTIETGRVSKAHTGNPVPFLAIGEGLKLSTPLKKGYLELAAQVPEGLLSDVAPTVLDVLNIEKPSEMTGVSMMAKFFKQIGNNDP</sequence>
<dbReference type="Pfam" id="PF06415">
    <property type="entry name" value="iPGM_N"/>
    <property type="match status" value="1"/>
</dbReference>
<proteinExistence type="inferred from homology"/>
<feature type="binding site" evidence="9 12">
    <location>
        <begin position="265"/>
        <end position="268"/>
    </location>
    <ligand>
        <name>substrate</name>
    </ligand>
</feature>
<evidence type="ECO:0000313" key="17">
    <source>
        <dbReference type="Proteomes" id="UP000230557"/>
    </source>
</evidence>
<feature type="binding site" evidence="9 12">
    <location>
        <position position="340"/>
    </location>
    <ligand>
        <name>substrate</name>
    </ligand>
</feature>
<keyword evidence="7 9" id="KW-0464">Manganese</keyword>
<evidence type="ECO:0000256" key="6">
    <source>
        <dbReference type="ARBA" id="ARBA00023152"/>
    </source>
</evidence>
<dbReference type="PANTHER" id="PTHR31637">
    <property type="entry name" value="2,3-BISPHOSPHOGLYCERATE-INDEPENDENT PHOSPHOGLYCERATE MUTASE"/>
    <property type="match status" value="1"/>
</dbReference>
<dbReference type="HAMAP" id="MF_01038">
    <property type="entry name" value="GpmI"/>
    <property type="match status" value="1"/>
</dbReference>
<feature type="binding site" evidence="9 13">
    <location>
        <position position="450"/>
    </location>
    <ligand>
        <name>Mn(2+)</name>
        <dbReference type="ChEBI" id="CHEBI:29035"/>
        <label>2</label>
    </ligand>
</feature>
<accession>A0A2H0VE51</accession>
<dbReference type="FunFam" id="3.40.1450.10:FF:000002">
    <property type="entry name" value="2,3-bisphosphoglycerate-independent phosphoglycerate mutase"/>
    <property type="match status" value="1"/>
</dbReference>
<feature type="binding site" evidence="9 13">
    <location>
        <position position="67"/>
    </location>
    <ligand>
        <name>Mn(2+)</name>
        <dbReference type="ChEBI" id="CHEBI:29035"/>
        <label>2</label>
    </ligand>
</feature>
<evidence type="ECO:0000256" key="9">
    <source>
        <dbReference type="HAMAP-Rule" id="MF_01038"/>
    </source>
</evidence>
<feature type="binding site" evidence="9 12">
    <location>
        <position position="190"/>
    </location>
    <ligand>
        <name>substrate</name>
    </ligand>
</feature>
<dbReference type="UniPathway" id="UPA00109">
    <property type="reaction ID" value="UER00186"/>
</dbReference>
<evidence type="ECO:0000256" key="12">
    <source>
        <dbReference type="PIRSR" id="PIRSR001492-2"/>
    </source>
</evidence>
<gene>
    <name evidence="9" type="primary">gpmI</name>
    <name evidence="16" type="ORF">COT91_01745</name>
</gene>
<dbReference type="EMBL" id="PFAJ01000023">
    <property type="protein sequence ID" value="PIR97366.1"/>
    <property type="molecule type" value="Genomic_DNA"/>
</dbReference>
<evidence type="ECO:0000256" key="5">
    <source>
        <dbReference type="ARBA" id="ARBA00022723"/>
    </source>
</evidence>
<comment type="catalytic activity">
    <reaction evidence="1 9">
        <text>(2R)-2-phosphoglycerate = (2R)-3-phosphoglycerate</text>
        <dbReference type="Rhea" id="RHEA:15901"/>
        <dbReference type="ChEBI" id="CHEBI:58272"/>
        <dbReference type="ChEBI" id="CHEBI:58289"/>
        <dbReference type="EC" id="5.4.2.12"/>
    </reaction>
</comment>
<comment type="function">
    <text evidence="2 9">Catalyzes the interconversion of 2-phosphoglycerate and 3-phosphoglycerate.</text>
</comment>
<dbReference type="GO" id="GO:0005829">
    <property type="term" value="C:cytosol"/>
    <property type="evidence" value="ECO:0007669"/>
    <property type="project" value="TreeGrafter"/>
</dbReference>
<dbReference type="EC" id="5.4.2.12" evidence="9 10"/>
<feature type="active site" description="Phosphoserine intermediate" evidence="9 11">
    <location>
        <position position="67"/>
    </location>
</feature>
<feature type="binding site" evidence="9 12">
    <location>
        <begin position="158"/>
        <end position="159"/>
    </location>
    <ligand>
        <name>substrate</name>
    </ligand>
</feature>
<dbReference type="Pfam" id="PF01676">
    <property type="entry name" value="Metalloenzyme"/>
    <property type="match status" value="1"/>
</dbReference>
<reference evidence="17" key="1">
    <citation type="submission" date="2017-09" db="EMBL/GenBank/DDBJ databases">
        <title>Depth-based differentiation of microbial function through sediment-hosted aquifers and enrichment of novel symbionts in the deep terrestrial subsurface.</title>
        <authorList>
            <person name="Probst A.J."/>
            <person name="Ladd B."/>
            <person name="Jarett J.K."/>
            <person name="Geller-Mcgrath D.E."/>
            <person name="Sieber C.M.K."/>
            <person name="Emerson J.B."/>
            <person name="Anantharaman K."/>
            <person name="Thomas B.C."/>
            <person name="Malmstrom R."/>
            <person name="Stieglmeier M."/>
            <person name="Klingl A."/>
            <person name="Woyke T."/>
            <person name="Ryan C.M."/>
            <person name="Banfield J.F."/>
        </authorList>
    </citation>
    <scope>NUCLEOTIDE SEQUENCE [LARGE SCALE GENOMIC DNA]</scope>
</reference>
<evidence type="ECO:0000256" key="13">
    <source>
        <dbReference type="PIRSR" id="PIRSR001492-3"/>
    </source>
</evidence>
<evidence type="ECO:0000256" key="4">
    <source>
        <dbReference type="ARBA" id="ARBA00008819"/>
    </source>
</evidence>
<feature type="domain" description="BPG-independent PGAM N-terminal" evidence="15">
    <location>
        <begin position="87"/>
        <end position="303"/>
    </location>
</feature>
<dbReference type="InterPro" id="IPR006124">
    <property type="entry name" value="Metalloenzyme"/>
</dbReference>
<dbReference type="GO" id="GO:0030145">
    <property type="term" value="F:manganese ion binding"/>
    <property type="evidence" value="ECO:0007669"/>
    <property type="project" value="UniProtKB-UniRule"/>
</dbReference>
<dbReference type="InterPro" id="IPR005995">
    <property type="entry name" value="Pgm_bpd_ind"/>
</dbReference>
<feature type="binding site" evidence="9 13">
    <location>
        <position position="412"/>
    </location>
    <ligand>
        <name>Mn(2+)</name>
        <dbReference type="ChEBI" id="CHEBI:29035"/>
        <label>1</label>
    </ligand>
</feature>
<dbReference type="InterPro" id="IPR017850">
    <property type="entry name" value="Alkaline_phosphatase_core_sf"/>
</dbReference>
<dbReference type="AlphaFoldDB" id="A0A2H0VE51"/>
<evidence type="ECO:0000256" key="8">
    <source>
        <dbReference type="ARBA" id="ARBA00023235"/>
    </source>
</evidence>
<dbReference type="InterPro" id="IPR011258">
    <property type="entry name" value="BPG-indep_PGM_N"/>
</dbReference>
<evidence type="ECO:0000256" key="10">
    <source>
        <dbReference type="NCBIfam" id="TIGR01307"/>
    </source>
</evidence>
<feature type="binding site" evidence="9 13">
    <location>
        <position position="469"/>
    </location>
    <ligand>
        <name>Mn(2+)</name>
        <dbReference type="ChEBI" id="CHEBI:29035"/>
        <label>1</label>
    </ligand>
</feature>
<name>A0A2H0VE51_9BACT</name>
<keyword evidence="5 9" id="KW-0479">Metal-binding</keyword>
<evidence type="ECO:0000256" key="1">
    <source>
        <dbReference type="ARBA" id="ARBA00000370"/>
    </source>
</evidence>
<dbReference type="GO" id="GO:0004619">
    <property type="term" value="F:phosphoglycerate mutase activity"/>
    <property type="evidence" value="ECO:0007669"/>
    <property type="project" value="UniProtKB-UniRule"/>
</dbReference>
<dbReference type="InterPro" id="IPR036646">
    <property type="entry name" value="PGAM_B_sf"/>
</dbReference>
<evidence type="ECO:0000256" key="3">
    <source>
        <dbReference type="ARBA" id="ARBA00004798"/>
    </source>
</evidence>
<feature type="domain" description="Metalloenzyme" evidence="14">
    <location>
        <begin position="9"/>
        <end position="520"/>
    </location>
</feature>
<protein>
    <recommendedName>
        <fullName evidence="9 10">2,3-bisphosphoglycerate-independent phosphoglycerate mutase</fullName>
        <shortName evidence="9">BPG-independent PGAM</shortName>
        <shortName evidence="9">Phosphoglyceromutase</shortName>
        <shortName evidence="9">iPGM</shortName>
        <ecNumber evidence="9 10">5.4.2.12</ecNumber>
    </recommendedName>
</protein>
<dbReference type="GO" id="GO:0006007">
    <property type="term" value="P:glucose catabolic process"/>
    <property type="evidence" value="ECO:0007669"/>
    <property type="project" value="InterPro"/>
</dbReference>
<comment type="cofactor">
    <cofactor evidence="9">
        <name>Mn(2+)</name>
        <dbReference type="ChEBI" id="CHEBI:29035"/>
    </cofactor>
    <text evidence="9">Binds 2 manganese ions per subunit.</text>
</comment>
<evidence type="ECO:0000256" key="7">
    <source>
        <dbReference type="ARBA" id="ARBA00023211"/>
    </source>
</evidence>
<feature type="binding site" evidence="9 12">
    <location>
        <position position="196"/>
    </location>
    <ligand>
        <name>substrate</name>
    </ligand>
</feature>
<dbReference type="PANTHER" id="PTHR31637:SF0">
    <property type="entry name" value="2,3-BISPHOSPHOGLYCERATE-INDEPENDENT PHOSPHOGLYCERATE MUTASE"/>
    <property type="match status" value="1"/>
</dbReference>
<evidence type="ECO:0000256" key="2">
    <source>
        <dbReference type="ARBA" id="ARBA00002315"/>
    </source>
</evidence>
<dbReference type="Proteomes" id="UP000230557">
    <property type="component" value="Unassembled WGS sequence"/>
</dbReference>
<dbReference type="GO" id="GO:0006096">
    <property type="term" value="P:glycolytic process"/>
    <property type="evidence" value="ECO:0007669"/>
    <property type="project" value="UniProtKB-UniRule"/>
</dbReference>
<dbReference type="SUPFAM" id="SSF64158">
    <property type="entry name" value="2,3-Bisphosphoglycerate-independent phosphoglycerate mutase, substrate-binding domain"/>
    <property type="match status" value="1"/>
</dbReference>
<dbReference type="SUPFAM" id="SSF53649">
    <property type="entry name" value="Alkaline phosphatase-like"/>
    <property type="match status" value="1"/>
</dbReference>
<feature type="binding site" evidence="9 12">
    <location>
        <position position="128"/>
    </location>
    <ligand>
        <name>substrate</name>
    </ligand>
</feature>
<feature type="binding site" evidence="9 13">
    <location>
        <position position="451"/>
    </location>
    <ligand>
        <name>Mn(2+)</name>
        <dbReference type="ChEBI" id="CHEBI:29035"/>
        <label>2</label>
    </ligand>
</feature>